<feature type="region of interest" description="Disordered" evidence="1">
    <location>
        <begin position="156"/>
        <end position="188"/>
    </location>
</feature>
<dbReference type="AlphaFoldDB" id="A0A4Z1P101"/>
<evidence type="ECO:0008006" key="4">
    <source>
        <dbReference type="Google" id="ProtNLM"/>
    </source>
</evidence>
<feature type="compositionally biased region" description="Basic and acidic residues" evidence="1">
    <location>
        <begin position="63"/>
        <end position="95"/>
    </location>
</feature>
<comment type="caution">
    <text evidence="2">The sequence shown here is derived from an EMBL/GenBank/DDBJ whole genome shotgun (WGS) entry which is preliminary data.</text>
</comment>
<protein>
    <recommendedName>
        <fullName evidence="4">Pentatricopeptide repeat domain-containing protein</fullName>
    </recommendedName>
</protein>
<reference evidence="2 3" key="1">
    <citation type="submission" date="2019-04" db="EMBL/GenBank/DDBJ databases">
        <title>High contiguity whole genome sequence and gene annotation resource for two Venturia nashicola isolates.</title>
        <authorList>
            <person name="Prokchorchik M."/>
            <person name="Won K."/>
            <person name="Lee Y."/>
            <person name="Choi E.D."/>
            <person name="Segonzac C."/>
            <person name="Sohn K.H."/>
        </authorList>
    </citation>
    <scope>NUCLEOTIDE SEQUENCE [LARGE SCALE GENOMIC DNA]</scope>
    <source>
        <strain evidence="2 3">PRI2</strain>
    </source>
</reference>
<organism evidence="2 3">
    <name type="scientific">Venturia nashicola</name>
    <dbReference type="NCBI Taxonomy" id="86259"/>
    <lineage>
        <taxon>Eukaryota</taxon>
        <taxon>Fungi</taxon>
        <taxon>Dikarya</taxon>
        <taxon>Ascomycota</taxon>
        <taxon>Pezizomycotina</taxon>
        <taxon>Dothideomycetes</taxon>
        <taxon>Pleosporomycetidae</taxon>
        <taxon>Venturiales</taxon>
        <taxon>Venturiaceae</taxon>
        <taxon>Venturia</taxon>
    </lineage>
</organism>
<dbReference type="EMBL" id="SNSC02000029">
    <property type="protein sequence ID" value="TID13117.1"/>
    <property type="molecule type" value="Genomic_DNA"/>
</dbReference>
<proteinExistence type="predicted"/>
<evidence type="ECO:0000313" key="2">
    <source>
        <dbReference type="EMBL" id="TID13117.1"/>
    </source>
</evidence>
<dbReference type="STRING" id="86259.A0A4Z1P101"/>
<evidence type="ECO:0000256" key="1">
    <source>
        <dbReference type="SAM" id="MobiDB-lite"/>
    </source>
</evidence>
<evidence type="ECO:0000313" key="3">
    <source>
        <dbReference type="Proteomes" id="UP000298493"/>
    </source>
</evidence>
<feature type="compositionally biased region" description="Basic and acidic residues" evidence="1">
    <location>
        <begin position="156"/>
        <end position="169"/>
    </location>
</feature>
<feature type="region of interest" description="Disordered" evidence="1">
    <location>
        <begin position="25"/>
        <end position="121"/>
    </location>
</feature>
<keyword evidence="3" id="KW-1185">Reference proteome</keyword>
<dbReference type="Proteomes" id="UP000298493">
    <property type="component" value="Unassembled WGS sequence"/>
</dbReference>
<accession>A0A4Z1P101</accession>
<sequence length="1183" mass="135238">MQTALVWLNATPARCSKTARVHSRTSTKAFSTGYALHTRWPKPNSLPETAEHDAPQPTPPIEPRAERPVYVEEPRATRNHSETKPSYTKRGDQTRKSSRFVRKSELFNLARHDRPKPKRLQFPKHVKDDSRWMKESPDHPERTWKGTRHVFGIKSLDDSKMRSNARDGLDTDSMPTSKLPMDESSRSSRSELPFLPYLLPGESGAAEPIEGGLVRKVPLDTKPLVRTYLSTSGIEPIKPRAGMMAKFATETIEHLPHTRAGTEIGIWKHDHDFEAALRVQGYNYKRDEDTEEIVELLALLQSMARTLKKEGIAITWQQLRRKQRMYIPTKGPAALNIWKIFLMNSELHEDIFEYALEVRDVKGDIYEPLYEHIVGHQLAQASEDAFLWHKKFKNAYTIPRDALRSLVGPATTSDQSLAMFLKLYTDNWRNFDPIYDVLVPRLVSRRRYQDAMSWHTNLFTRGDLPSASVSNSPMMDRFHRFRNRAVATSLMDHITPPKPTVMDSGATVHRVDGNLAFNRQTVYSILGEKHGIAPKTFSDEFCARLFATKAFSTALVISSLRMFGIQAIGPLALREMVSKEVETSVVKQKIEDLQAAGISIGNSVFSRAVSKFSGEGHGHLLRSLLDSDQHPDVLEETPLQKKLLASYLAHDDWVSAHRTLMILTLFHEDPNQESWNLLLRHYLQSRSTDVRVEAETHAWRKRRKIQQVMFEMSMAKVKVTSESVQCMMRQLLAPRRSGKRPFGRPKNGTSLDDLNLVTNLFFQISNTGQLLPATCWRELIRRYGMTGRFSSMVHLCVRLTKLYSPPSKLRVLLPSPSGSTKDQRDPILADHDIDPQLASTLDPRHPVHPSRQLFNAAAVQAIVSWGFQLGTHLLQDHPERRRYSKYNLGSRWPSHIEPPPTDATFLRGVRFVEELRQKGAHVDTGVVKKVIRQRLWQLFSPTISWRKVNRRAQMLCPYSLEECFRGVVDIWKGPPLFPKKLLLVKSKVDGALWKKLEKPPGSHPFTSESIPSFDLETDALMSEEHNMNMDVESQHHPGFTGDHYMTMHAILSELGSNPELTINQQISYRRTIVRALFGPNPMLGHRRKTVAKRIDSDIWDKVVTEWAARGGRGRFRMRVGGLARTLKGELVIVRRKRVLREGMAKRRNRIIVSGRGSRAMNYFKDMWREGVDEPSSEGRDHVG</sequence>
<name>A0A4Z1P101_9PEZI</name>
<gene>
    <name evidence="2" type="ORF">E6O75_ATG10066</name>
</gene>